<sequence length="118" mass="13274">MAHCQLLTAIPPDYMRIMADGEEERIDLCALHDQSVAAAKRAAEAMDNDETEDDNGDGNGMNTNSNHGIDAKRIKLEQDPMETKGIEQRQEQHAQRQEQHAQRQPQQVELQPVQIQTG</sequence>
<reference evidence="1" key="1">
    <citation type="submission" date="2022-08" db="EMBL/GenBank/DDBJ databases">
        <title>Genome Sequence of Lecanicillium fungicola.</title>
        <authorList>
            <person name="Buettner E."/>
        </authorList>
    </citation>
    <scope>NUCLEOTIDE SEQUENCE</scope>
    <source>
        <strain evidence="1">Babe33</strain>
    </source>
</reference>
<dbReference type="EMBL" id="JANJQO010001992">
    <property type="protein sequence ID" value="KAJ2968460.1"/>
    <property type="molecule type" value="Genomic_DNA"/>
</dbReference>
<accession>A0ACC1MNC9</accession>
<proteinExistence type="predicted"/>
<gene>
    <name evidence="1" type="ORF">NQ176_g9170</name>
</gene>
<organism evidence="1 2">
    <name type="scientific">Zarea fungicola</name>
    <dbReference type="NCBI Taxonomy" id="93591"/>
    <lineage>
        <taxon>Eukaryota</taxon>
        <taxon>Fungi</taxon>
        <taxon>Dikarya</taxon>
        <taxon>Ascomycota</taxon>
        <taxon>Pezizomycotina</taxon>
        <taxon>Sordariomycetes</taxon>
        <taxon>Hypocreomycetidae</taxon>
        <taxon>Hypocreales</taxon>
        <taxon>Cordycipitaceae</taxon>
        <taxon>Zarea</taxon>
    </lineage>
</organism>
<evidence type="ECO:0000313" key="1">
    <source>
        <dbReference type="EMBL" id="KAJ2968460.1"/>
    </source>
</evidence>
<comment type="caution">
    <text evidence="1">The sequence shown here is derived from an EMBL/GenBank/DDBJ whole genome shotgun (WGS) entry which is preliminary data.</text>
</comment>
<name>A0ACC1MNC9_9HYPO</name>
<protein>
    <submittedName>
        <fullName evidence="1">Uncharacterized protein</fullName>
    </submittedName>
</protein>
<evidence type="ECO:0000313" key="2">
    <source>
        <dbReference type="Proteomes" id="UP001143910"/>
    </source>
</evidence>
<keyword evidence="2" id="KW-1185">Reference proteome</keyword>
<dbReference type="Proteomes" id="UP001143910">
    <property type="component" value="Unassembled WGS sequence"/>
</dbReference>